<proteinExistence type="predicted"/>
<feature type="chain" id="PRO_5016996678" evidence="1">
    <location>
        <begin position="28"/>
        <end position="87"/>
    </location>
</feature>
<evidence type="ECO:0000256" key="1">
    <source>
        <dbReference type="SAM" id="SignalP"/>
    </source>
</evidence>
<feature type="domain" description="EF-hand" evidence="2">
    <location>
        <begin position="30"/>
        <end position="47"/>
    </location>
</feature>
<sequence>MKRVEKVFLILLTLIAVQSVAVVNANAAEATIARLDVDQDGQVSLKEAVSDTELLRRFGRLDDNKDGKLSEQELSADELVVKATAKS</sequence>
<evidence type="ECO:0000259" key="2">
    <source>
        <dbReference type="Pfam" id="PF13202"/>
    </source>
</evidence>
<reference evidence="3 4" key="1">
    <citation type="submission" date="2018-08" db="EMBL/GenBank/DDBJ databases">
        <title>Salinimonas sediminis sp. nov., a piezophilic bacterium isolated from a deep-sea sediment sample from the New Britain Trench.</title>
        <authorList>
            <person name="Cao J."/>
        </authorList>
    </citation>
    <scope>NUCLEOTIDE SEQUENCE [LARGE SCALE GENOMIC DNA]</scope>
    <source>
        <strain evidence="3 4">N102</strain>
    </source>
</reference>
<dbReference type="InterPro" id="IPR002048">
    <property type="entry name" value="EF_hand_dom"/>
</dbReference>
<dbReference type="OrthoDB" id="6335564at2"/>
<dbReference type="Gene3D" id="1.10.238.10">
    <property type="entry name" value="EF-hand"/>
    <property type="match status" value="1"/>
</dbReference>
<feature type="signal peptide" evidence="1">
    <location>
        <begin position="1"/>
        <end position="27"/>
    </location>
</feature>
<keyword evidence="1" id="KW-0732">Signal</keyword>
<feature type="domain" description="EF-hand" evidence="2">
    <location>
        <begin position="57"/>
        <end position="75"/>
    </location>
</feature>
<gene>
    <name evidence="3" type="ORF">D0Y50_05825</name>
</gene>
<dbReference type="EMBL" id="CP031769">
    <property type="protein sequence ID" value="AXR05942.1"/>
    <property type="molecule type" value="Genomic_DNA"/>
</dbReference>
<dbReference type="SUPFAM" id="SSF47473">
    <property type="entry name" value="EF-hand"/>
    <property type="match status" value="1"/>
</dbReference>
<dbReference type="GO" id="GO:0005509">
    <property type="term" value="F:calcium ion binding"/>
    <property type="evidence" value="ECO:0007669"/>
    <property type="project" value="InterPro"/>
</dbReference>
<name>A0A346NK85_9ALTE</name>
<keyword evidence="4" id="KW-1185">Reference proteome</keyword>
<dbReference type="KEGG" id="salm:D0Y50_05825"/>
<evidence type="ECO:0000313" key="4">
    <source>
        <dbReference type="Proteomes" id="UP000262073"/>
    </source>
</evidence>
<dbReference type="InterPro" id="IPR011992">
    <property type="entry name" value="EF-hand-dom_pair"/>
</dbReference>
<organism evidence="3 4">
    <name type="scientific">Salinimonas sediminis</name>
    <dbReference type="NCBI Taxonomy" id="2303538"/>
    <lineage>
        <taxon>Bacteria</taxon>
        <taxon>Pseudomonadati</taxon>
        <taxon>Pseudomonadota</taxon>
        <taxon>Gammaproteobacteria</taxon>
        <taxon>Alteromonadales</taxon>
        <taxon>Alteromonadaceae</taxon>
        <taxon>Alteromonas/Salinimonas group</taxon>
        <taxon>Salinimonas</taxon>
    </lineage>
</organism>
<dbReference type="Pfam" id="PF13202">
    <property type="entry name" value="EF-hand_5"/>
    <property type="match status" value="2"/>
</dbReference>
<dbReference type="RefSeq" id="WP_108566559.1">
    <property type="nucleotide sequence ID" value="NZ_CP031769.1"/>
</dbReference>
<dbReference type="Proteomes" id="UP000262073">
    <property type="component" value="Chromosome"/>
</dbReference>
<protein>
    <submittedName>
        <fullName evidence="3">Calcium-binding protein</fullName>
    </submittedName>
</protein>
<evidence type="ECO:0000313" key="3">
    <source>
        <dbReference type="EMBL" id="AXR05942.1"/>
    </source>
</evidence>
<dbReference type="AlphaFoldDB" id="A0A346NK85"/>
<accession>A0A346NK85</accession>